<proteinExistence type="predicted"/>
<dbReference type="Proteomes" id="UP000324222">
    <property type="component" value="Unassembled WGS sequence"/>
</dbReference>
<protein>
    <submittedName>
        <fullName evidence="1">Uncharacterized protein</fullName>
    </submittedName>
</protein>
<name>A0A5B7DB51_PORTR</name>
<reference evidence="1 2" key="1">
    <citation type="submission" date="2019-05" db="EMBL/GenBank/DDBJ databases">
        <title>Another draft genome of Portunus trituberculatus and its Hox gene families provides insights of decapod evolution.</title>
        <authorList>
            <person name="Jeong J.-H."/>
            <person name="Song I."/>
            <person name="Kim S."/>
            <person name="Choi T."/>
            <person name="Kim D."/>
            <person name="Ryu S."/>
            <person name="Kim W."/>
        </authorList>
    </citation>
    <scope>NUCLEOTIDE SEQUENCE [LARGE SCALE GENOMIC DNA]</scope>
    <source>
        <tissue evidence="1">Muscle</tissue>
    </source>
</reference>
<gene>
    <name evidence="1" type="ORF">E2C01_011333</name>
</gene>
<dbReference type="AlphaFoldDB" id="A0A5B7DB51"/>
<comment type="caution">
    <text evidence="1">The sequence shown here is derived from an EMBL/GenBank/DDBJ whole genome shotgun (WGS) entry which is preliminary data.</text>
</comment>
<sequence>MLGKAITSRLVNKLRESSIHDFHSHVPLNDLRGRYLVQRSTMCSSLQWLRELEVGILNDPHIDASDGGVRLCRRHQAGGGGTCNTTVSMLAPIPPTFDRQHLAHANSTTPIKNSLNLLNTP</sequence>
<evidence type="ECO:0000313" key="2">
    <source>
        <dbReference type="Proteomes" id="UP000324222"/>
    </source>
</evidence>
<accession>A0A5B7DB51</accession>
<keyword evidence="2" id="KW-1185">Reference proteome</keyword>
<dbReference type="EMBL" id="VSRR010000680">
    <property type="protein sequence ID" value="MPC18449.1"/>
    <property type="molecule type" value="Genomic_DNA"/>
</dbReference>
<organism evidence="1 2">
    <name type="scientific">Portunus trituberculatus</name>
    <name type="common">Swimming crab</name>
    <name type="synonym">Neptunus trituberculatus</name>
    <dbReference type="NCBI Taxonomy" id="210409"/>
    <lineage>
        <taxon>Eukaryota</taxon>
        <taxon>Metazoa</taxon>
        <taxon>Ecdysozoa</taxon>
        <taxon>Arthropoda</taxon>
        <taxon>Crustacea</taxon>
        <taxon>Multicrustacea</taxon>
        <taxon>Malacostraca</taxon>
        <taxon>Eumalacostraca</taxon>
        <taxon>Eucarida</taxon>
        <taxon>Decapoda</taxon>
        <taxon>Pleocyemata</taxon>
        <taxon>Brachyura</taxon>
        <taxon>Eubrachyura</taxon>
        <taxon>Portunoidea</taxon>
        <taxon>Portunidae</taxon>
        <taxon>Portuninae</taxon>
        <taxon>Portunus</taxon>
    </lineage>
</organism>
<evidence type="ECO:0000313" key="1">
    <source>
        <dbReference type="EMBL" id="MPC18449.1"/>
    </source>
</evidence>